<accession>U9UA70</accession>
<reference evidence="1" key="1">
    <citation type="submission" date="2013-07" db="EMBL/GenBank/DDBJ databases">
        <title>The genome of an arbuscular mycorrhizal fungus provides insights into the evolution of the oldest plant symbiosis.</title>
        <authorList>
            <consortium name="DOE Joint Genome Institute"/>
            <person name="Tisserant E."/>
            <person name="Malbreil M."/>
            <person name="Kuo A."/>
            <person name="Kohler A."/>
            <person name="Symeonidi A."/>
            <person name="Balestrini R."/>
            <person name="Charron P."/>
            <person name="Duensing N."/>
            <person name="Frei-dit-Frey N."/>
            <person name="Gianinazzi-Pearson V."/>
            <person name="Gilbert B."/>
            <person name="Handa Y."/>
            <person name="Hijri M."/>
            <person name="Kaul R."/>
            <person name="Kawaguchi M."/>
            <person name="Krajinski F."/>
            <person name="Lammers P."/>
            <person name="Lapierre D."/>
            <person name="Masclaux F.G."/>
            <person name="Murat C."/>
            <person name="Morin E."/>
            <person name="Ndikumana S."/>
            <person name="Pagni M."/>
            <person name="Petitpierre D."/>
            <person name="Requena N."/>
            <person name="Rosikiewicz P."/>
            <person name="Riley R."/>
            <person name="Saito K."/>
            <person name="San Clemente H."/>
            <person name="Shapiro H."/>
            <person name="van Tuinen D."/>
            <person name="Becard G."/>
            <person name="Bonfante P."/>
            <person name="Paszkowski U."/>
            <person name="Shachar-Hill Y."/>
            <person name="Young J.P."/>
            <person name="Sanders I.R."/>
            <person name="Henrissat B."/>
            <person name="Rensing S.A."/>
            <person name="Grigoriev I.V."/>
            <person name="Corradi N."/>
            <person name="Roux C."/>
            <person name="Martin F."/>
        </authorList>
    </citation>
    <scope>NUCLEOTIDE SEQUENCE</scope>
    <source>
        <strain evidence="1">DAOM 197198</strain>
    </source>
</reference>
<evidence type="ECO:0000313" key="1">
    <source>
        <dbReference type="EMBL" id="ESA16567.1"/>
    </source>
</evidence>
<dbReference type="CDD" id="cd18186">
    <property type="entry name" value="BTB_POZ_ZBTB_KLHL-like"/>
    <property type="match status" value="1"/>
</dbReference>
<feature type="non-terminal residue" evidence="1">
    <location>
        <position position="1"/>
    </location>
</feature>
<organism evidence="1">
    <name type="scientific">Rhizophagus irregularis (strain DAOM 181602 / DAOM 197198 / MUCL 43194)</name>
    <name type="common">Arbuscular mycorrhizal fungus</name>
    <name type="synonym">Glomus intraradices</name>
    <dbReference type="NCBI Taxonomy" id="747089"/>
    <lineage>
        <taxon>Eukaryota</taxon>
        <taxon>Fungi</taxon>
        <taxon>Fungi incertae sedis</taxon>
        <taxon>Mucoromycota</taxon>
        <taxon>Glomeromycotina</taxon>
        <taxon>Glomeromycetes</taxon>
        <taxon>Glomerales</taxon>
        <taxon>Glomeraceae</taxon>
        <taxon>Rhizophagus</taxon>
    </lineage>
</organism>
<name>U9UA70_RHIID</name>
<dbReference type="SUPFAM" id="SSF54695">
    <property type="entry name" value="POZ domain"/>
    <property type="match status" value="1"/>
</dbReference>
<gene>
    <name evidence="1" type="ORF">GLOINDRAFT_22684</name>
</gene>
<dbReference type="HOGENOM" id="CLU_1182633_0_0_1"/>
<dbReference type="EMBL" id="KI280949">
    <property type="protein sequence ID" value="ESA16567.1"/>
    <property type="molecule type" value="Genomic_DNA"/>
</dbReference>
<dbReference type="InterPro" id="IPR011333">
    <property type="entry name" value="SKP1/BTB/POZ_sf"/>
</dbReference>
<evidence type="ECO:0008006" key="2">
    <source>
        <dbReference type="Google" id="ProtNLM"/>
    </source>
</evidence>
<dbReference type="AlphaFoldDB" id="U9UA70"/>
<protein>
    <recommendedName>
        <fullName evidence="2">BTB domain-containing protein</fullName>
    </recommendedName>
</protein>
<sequence length="235" mass="27362">DGTLSRIKLSNILPEIFQIILRYIYGGKLSLNEYDTLDLIKVLVAASESDKIFNSLNFSSIPEKLLVTIIQSDNRQMSEIQIWEYVLKWDGNTLQGYPNNKPVDKSEYGTIKENKRTIDSKIITYQHIELIDRLEITDKLASSYKFKLLFRASRDGHSQNKFHQICDNKPAHRITNGNYAPYFGPSFGENDLIIWTCNNRKKLTFCGSKKKYYEKPIRITKDNFDIEECEVFQIV</sequence>
<proteinExistence type="predicted"/>
<dbReference type="Gene3D" id="3.30.710.10">
    <property type="entry name" value="Potassium Channel Kv1.1, Chain A"/>
    <property type="match status" value="1"/>
</dbReference>